<proteinExistence type="predicted"/>
<reference evidence="2 3" key="1">
    <citation type="submission" date="2020-09" db="EMBL/GenBank/DDBJ databases">
        <title>novel species in genus Nocardioides.</title>
        <authorList>
            <person name="Zhang G."/>
        </authorList>
    </citation>
    <scope>NUCLEOTIDE SEQUENCE [LARGE SCALE GENOMIC DNA]</scope>
    <source>
        <strain evidence="2 3">KCTC 39551</strain>
    </source>
</reference>
<protein>
    <recommendedName>
        <fullName evidence="4">WD40 repeat domain-containing protein</fullName>
    </recommendedName>
</protein>
<dbReference type="EMBL" id="JACXYZ010000004">
    <property type="protein sequence ID" value="MBD3926913.1"/>
    <property type="molecule type" value="Genomic_DNA"/>
</dbReference>
<accession>A0ABR8NFM3</accession>
<evidence type="ECO:0000256" key="1">
    <source>
        <dbReference type="SAM" id="SignalP"/>
    </source>
</evidence>
<dbReference type="Proteomes" id="UP000618818">
    <property type="component" value="Unassembled WGS sequence"/>
</dbReference>
<gene>
    <name evidence="2" type="ORF">IEZ26_20000</name>
</gene>
<dbReference type="RefSeq" id="WP_191196778.1">
    <property type="nucleotide sequence ID" value="NZ_JACXYZ010000004.1"/>
</dbReference>
<comment type="caution">
    <text evidence="2">The sequence shown here is derived from an EMBL/GenBank/DDBJ whole genome shotgun (WGS) entry which is preliminary data.</text>
</comment>
<evidence type="ECO:0008006" key="4">
    <source>
        <dbReference type="Google" id="ProtNLM"/>
    </source>
</evidence>
<evidence type="ECO:0000313" key="2">
    <source>
        <dbReference type="EMBL" id="MBD3926913.1"/>
    </source>
</evidence>
<organism evidence="2 3">
    <name type="scientific">Nocardioides cavernae</name>
    <dbReference type="NCBI Taxonomy" id="1921566"/>
    <lineage>
        <taxon>Bacteria</taxon>
        <taxon>Bacillati</taxon>
        <taxon>Actinomycetota</taxon>
        <taxon>Actinomycetes</taxon>
        <taxon>Propionibacteriales</taxon>
        <taxon>Nocardioidaceae</taxon>
        <taxon>Nocardioides</taxon>
    </lineage>
</organism>
<evidence type="ECO:0000313" key="3">
    <source>
        <dbReference type="Proteomes" id="UP000618818"/>
    </source>
</evidence>
<feature type="chain" id="PRO_5046147471" description="WD40 repeat domain-containing protein" evidence="1">
    <location>
        <begin position="37"/>
        <end position="334"/>
    </location>
</feature>
<feature type="signal peptide" evidence="1">
    <location>
        <begin position="1"/>
        <end position="36"/>
    </location>
</feature>
<keyword evidence="3" id="KW-1185">Reference proteome</keyword>
<sequence>MPRSTTVLAAAMRPVLATAVAAVAVSAAVGLPAARAAAPTVDLQPQALARGADIAVPHIEDGLFVDGERRIELPGNDGDVLGASGAAWIAATWTNNRVGEQRRARIVRVEPDGSVRTIFVGFESRWALLSEDGSRLVTMAESGFRRAAVTVRSASDGSEVRSRVFDGWPQAVTADDRKVVVQTLRRTVLWRVGPDRVGTVTRDAAGAVSIEHDLLATSTTDPYIGGCTRLVRLSDPGTTVWRSCKERVAAISPDGTQLLTFHILTDGVGPGRITLRTLRGTRLATWTTGWISGWQWESPGTVLLEVNGTRKSATVRCTLAECENATDPVKVTPP</sequence>
<name>A0ABR8NFM3_9ACTN</name>
<keyword evidence="1" id="KW-0732">Signal</keyword>